<dbReference type="InterPro" id="IPR004087">
    <property type="entry name" value="KH_dom"/>
</dbReference>
<evidence type="ECO:0000256" key="1">
    <source>
        <dbReference type="ARBA" id="ARBA00022884"/>
    </source>
</evidence>
<dbReference type="SMART" id="SM00322">
    <property type="entry name" value="KH"/>
    <property type="match status" value="2"/>
</dbReference>
<feature type="domain" description="K Homology" evidence="3">
    <location>
        <begin position="2"/>
        <end position="68"/>
    </location>
</feature>
<name>A0A075G9S1_9EURY</name>
<dbReference type="InterPro" id="IPR036612">
    <property type="entry name" value="KH_dom_type_1_sf"/>
</dbReference>
<sequence>MAQYSNEIRIPKERVAILIGKKGEIKKELEDLTKTKIIVDSKEGDIFLSGNDALSLFDVVEVIKAIGRGFNPDIAFLVLKQDYVFELINMNDFAKTKNDSVRLKGRVIGSEGKSRNTIEELTETNISVYGKTIGIIGLQENVASARKAIESLLSGSPHSNVFRFLEKNRRVMKSKELLGKDIKE</sequence>
<dbReference type="Pfam" id="PF00013">
    <property type="entry name" value="KH_1"/>
    <property type="match status" value="1"/>
</dbReference>
<feature type="domain" description="K Homology" evidence="3">
    <location>
        <begin position="82"/>
        <end position="154"/>
    </location>
</feature>
<dbReference type="InterPro" id="IPR004088">
    <property type="entry name" value="KH_dom_type_1"/>
</dbReference>
<dbReference type="InterPro" id="IPR055211">
    <property type="entry name" value="KH_PNO1_2nd"/>
</dbReference>
<keyword evidence="1 2" id="KW-0694">RNA-binding</keyword>
<dbReference type="CDD" id="cd22390">
    <property type="entry name" value="KH-I_Dim2p_like_rpt2"/>
    <property type="match status" value="1"/>
</dbReference>
<dbReference type="EMBL" id="KF900602">
    <property type="protein sequence ID" value="AIF00781.1"/>
    <property type="molecule type" value="Genomic_DNA"/>
</dbReference>
<dbReference type="AlphaFoldDB" id="A0A075G9S1"/>
<dbReference type="NCBIfam" id="TIGR03665">
    <property type="entry name" value="arCOG04150"/>
    <property type="match status" value="1"/>
</dbReference>
<gene>
    <name evidence="4" type="primary">KRR1</name>
</gene>
<dbReference type="SUPFAM" id="SSF54791">
    <property type="entry name" value="Eukaryotic type KH-domain (KH-domain type I)"/>
    <property type="match status" value="2"/>
</dbReference>
<dbReference type="GO" id="GO:0003723">
    <property type="term" value="F:RNA binding"/>
    <property type="evidence" value="ECO:0007669"/>
    <property type="project" value="UniProtKB-UniRule"/>
</dbReference>
<proteinExistence type="predicted"/>
<dbReference type="InterPro" id="IPR019964">
    <property type="entry name" value="KH_domain_protein_archaea"/>
</dbReference>
<evidence type="ECO:0000256" key="2">
    <source>
        <dbReference type="PROSITE-ProRule" id="PRU00117"/>
    </source>
</evidence>
<dbReference type="PROSITE" id="PS50084">
    <property type="entry name" value="KH_TYPE_1"/>
    <property type="match status" value="1"/>
</dbReference>
<reference evidence="4" key="1">
    <citation type="journal article" date="2014" name="Genome Biol. Evol.">
        <title>Pangenome evidence for extensive interdomain horizontal transfer affecting lineage core and shell genes in uncultured planktonic thaumarchaeota and euryarchaeota.</title>
        <authorList>
            <person name="Deschamps P."/>
            <person name="Zivanovic Y."/>
            <person name="Moreira D."/>
            <person name="Rodriguez-Valera F."/>
            <person name="Lopez-Garcia P."/>
        </authorList>
    </citation>
    <scope>NUCLEOTIDE SEQUENCE</scope>
</reference>
<evidence type="ECO:0000313" key="4">
    <source>
        <dbReference type="EMBL" id="AIF00781.1"/>
    </source>
</evidence>
<protein>
    <submittedName>
        <fullName evidence="4">Ribosomal RNA assembly protein (KRR1)</fullName>
    </submittedName>
</protein>
<accession>A0A075G9S1</accession>
<evidence type="ECO:0000259" key="3">
    <source>
        <dbReference type="SMART" id="SM00322"/>
    </source>
</evidence>
<organism evidence="4">
    <name type="scientific">uncultured marine group II/III euryarchaeote KM3_139_C07</name>
    <dbReference type="NCBI Taxonomy" id="1457870"/>
    <lineage>
        <taxon>Archaea</taxon>
        <taxon>Methanobacteriati</taxon>
        <taxon>Methanobacteriota</taxon>
        <taxon>environmental samples</taxon>
    </lineage>
</organism>
<dbReference type="PANTHER" id="PTHR12826:SF13">
    <property type="entry name" value="RNA-BINDING PROTEIN PNO1"/>
    <property type="match status" value="1"/>
</dbReference>
<dbReference type="PANTHER" id="PTHR12826">
    <property type="entry name" value="RIBONUCLEASE Y"/>
    <property type="match status" value="1"/>
</dbReference>
<dbReference type="Pfam" id="PF22891">
    <property type="entry name" value="KH_PNO1_2nd"/>
    <property type="match status" value="1"/>
</dbReference>
<dbReference type="Gene3D" id="3.30.1370.10">
    <property type="entry name" value="K Homology domain, type 1"/>
    <property type="match status" value="2"/>
</dbReference>